<dbReference type="PANTHER" id="PTHR33977:SF1">
    <property type="entry name" value="ZINC ION BINDING PROTEIN"/>
    <property type="match status" value="1"/>
</dbReference>
<dbReference type="AlphaFoldDB" id="V9FN82"/>
<dbReference type="EMBL" id="ANIZ01000831">
    <property type="protein sequence ID" value="ETI52263.1"/>
    <property type="molecule type" value="Genomic_DNA"/>
</dbReference>
<dbReference type="Pfam" id="PF10551">
    <property type="entry name" value="MULE"/>
    <property type="match status" value="1"/>
</dbReference>
<reference evidence="3 4" key="1">
    <citation type="submission" date="2013-11" db="EMBL/GenBank/DDBJ databases">
        <title>The Genome Sequence of Phytophthora parasitica P1569.</title>
        <authorList>
            <consortium name="The Broad Institute Genomics Platform"/>
            <person name="Russ C."/>
            <person name="Tyler B."/>
            <person name="Panabieres F."/>
            <person name="Shan W."/>
            <person name="Tripathy S."/>
            <person name="Grunwald N."/>
            <person name="Machado M."/>
            <person name="Johnson C.S."/>
            <person name="Arredondo F."/>
            <person name="Hong C."/>
            <person name="Coffey M."/>
            <person name="Young S.K."/>
            <person name="Zeng Q."/>
            <person name="Gargeya S."/>
            <person name="Fitzgerald M."/>
            <person name="Abouelleil A."/>
            <person name="Alvarado L."/>
            <person name="Chapman S.B."/>
            <person name="Gainer-Dewar J."/>
            <person name="Goldberg J."/>
            <person name="Griggs A."/>
            <person name="Gujja S."/>
            <person name="Hansen M."/>
            <person name="Howarth C."/>
            <person name="Imamovic A."/>
            <person name="Ireland A."/>
            <person name="Larimer J."/>
            <person name="McCowan C."/>
            <person name="Murphy C."/>
            <person name="Pearson M."/>
            <person name="Poon T.W."/>
            <person name="Priest M."/>
            <person name="Roberts A."/>
            <person name="Saif S."/>
            <person name="Shea T."/>
            <person name="Sykes S."/>
            <person name="Wortman J."/>
            <person name="Nusbaum C."/>
            <person name="Birren B."/>
        </authorList>
    </citation>
    <scope>NUCLEOTIDE SEQUENCE [LARGE SCALE GENOMIC DNA]</scope>
    <source>
        <strain evidence="3 4">P1569</strain>
    </source>
</reference>
<dbReference type="InterPro" id="IPR018289">
    <property type="entry name" value="MULE_transposase_dom"/>
</dbReference>
<keyword evidence="4" id="KW-1185">Reference proteome</keyword>
<dbReference type="Proteomes" id="UP000018721">
    <property type="component" value="Unassembled WGS sequence"/>
</dbReference>
<dbReference type="PANTHER" id="PTHR33977">
    <property type="entry name" value="ZINC ION BINDING PROTEIN"/>
    <property type="match status" value="1"/>
</dbReference>
<sequence length="624" mass="70124">MPRPLAWNTLTPSMPRSDADMLLDTLKAFSIAWSDVGQCNVCADAAPHAMRTQLLRCRCDACSAAAPATPCPWRGRVRACQEHDVVAIDELYLHVTHVRSLTRPRLTPSMKELARDWAAQGLRPARIWRALIQRFGLDEETAPPLSAVQRFVYHHVTTTLGGSDRMGAIRLKLRKTGFTNREEDNAAFTFTWRTDRDDRPMVGNGSDARPFVVGVTTKKLLRQADRDPDSFILHVDATYKLTQTGYPVIVIGISDRARKFHLLAIFIASQQQQPQYAEILSMLSKVFCEVTGRPLRVHFAMGDADSAQWNALYESFGGDGSPYKFLMCYFHVAKKIYEKTRSFDTNVAAMVMRDLHELHFSRSDSEFQERKAEVLGKWEGYTQLRKFVSYFRSVWLNARVWRWQCYHTVSGFATTNNPCEAYNATIKRDVTLRRKLKVGALIDQLLILCRGESVRARAFAQSPGVDDRMVRRARALARAGLLREFTPERTSIVFLLGSDSNAANHIVSVVASPASRVFNLHERRSREDLPISAQLGAETARMELMGMPATGWDVNINLRCCPCRLWFKMACCVHLLYALGTVGGVDGAGRDTLVYRGSNKRKRGGVPGQASGRPKVNGPAFSVE</sequence>
<name>V9FN82_PHYNI</name>
<feature type="region of interest" description="Disordered" evidence="1">
    <location>
        <begin position="598"/>
        <end position="624"/>
    </location>
</feature>
<dbReference type="eggNOG" id="ENOG502RCKW">
    <property type="taxonomic scope" value="Eukaryota"/>
</dbReference>
<accession>V9FN82</accession>
<comment type="caution">
    <text evidence="3">The sequence shown here is derived from an EMBL/GenBank/DDBJ whole genome shotgun (WGS) entry which is preliminary data.</text>
</comment>
<evidence type="ECO:0000313" key="4">
    <source>
        <dbReference type="Proteomes" id="UP000018721"/>
    </source>
</evidence>
<feature type="domain" description="MULE transposase" evidence="2">
    <location>
        <begin position="232"/>
        <end position="335"/>
    </location>
</feature>
<protein>
    <recommendedName>
        <fullName evidence="2">MULE transposase domain-containing protein</fullName>
    </recommendedName>
</protein>
<evidence type="ECO:0000256" key="1">
    <source>
        <dbReference type="SAM" id="MobiDB-lite"/>
    </source>
</evidence>
<evidence type="ECO:0000259" key="2">
    <source>
        <dbReference type="Pfam" id="PF10551"/>
    </source>
</evidence>
<gene>
    <name evidence="3" type="ORF">F443_04566</name>
</gene>
<dbReference type="HOGENOM" id="CLU_027466_2_0_1"/>
<organism evidence="3 4">
    <name type="scientific">Phytophthora nicotianae P1569</name>
    <dbReference type="NCBI Taxonomy" id="1317065"/>
    <lineage>
        <taxon>Eukaryota</taxon>
        <taxon>Sar</taxon>
        <taxon>Stramenopiles</taxon>
        <taxon>Oomycota</taxon>
        <taxon>Peronosporomycetes</taxon>
        <taxon>Peronosporales</taxon>
        <taxon>Peronosporaceae</taxon>
        <taxon>Phytophthora</taxon>
    </lineage>
</organism>
<proteinExistence type="predicted"/>
<evidence type="ECO:0000313" key="3">
    <source>
        <dbReference type="EMBL" id="ETI52263.1"/>
    </source>
</evidence>